<evidence type="ECO:0000313" key="2">
    <source>
        <dbReference type="Proteomes" id="UP000799753"/>
    </source>
</evidence>
<dbReference type="EMBL" id="MU006781">
    <property type="protein sequence ID" value="KAF2642788.1"/>
    <property type="molecule type" value="Genomic_DNA"/>
</dbReference>
<organism evidence="1 2">
    <name type="scientific">Massarina eburnea CBS 473.64</name>
    <dbReference type="NCBI Taxonomy" id="1395130"/>
    <lineage>
        <taxon>Eukaryota</taxon>
        <taxon>Fungi</taxon>
        <taxon>Dikarya</taxon>
        <taxon>Ascomycota</taxon>
        <taxon>Pezizomycotina</taxon>
        <taxon>Dothideomycetes</taxon>
        <taxon>Pleosporomycetidae</taxon>
        <taxon>Pleosporales</taxon>
        <taxon>Massarineae</taxon>
        <taxon>Massarinaceae</taxon>
        <taxon>Massarina</taxon>
    </lineage>
</organism>
<gene>
    <name evidence="1" type="ORF">P280DRAFT_468097</name>
</gene>
<sequence>MLTITPVAYPKYCFVCCFFLGAKLAGFSTTETCRESFALVTSETALSKATRFRLTFGVLGLCVNVRRFCVMDEV</sequence>
<reference evidence="1" key="1">
    <citation type="journal article" date="2020" name="Stud. Mycol.">
        <title>101 Dothideomycetes genomes: a test case for predicting lifestyles and emergence of pathogens.</title>
        <authorList>
            <person name="Haridas S."/>
            <person name="Albert R."/>
            <person name="Binder M."/>
            <person name="Bloem J."/>
            <person name="Labutti K."/>
            <person name="Salamov A."/>
            <person name="Andreopoulos B."/>
            <person name="Baker S."/>
            <person name="Barry K."/>
            <person name="Bills G."/>
            <person name="Bluhm B."/>
            <person name="Cannon C."/>
            <person name="Castanera R."/>
            <person name="Culley D."/>
            <person name="Daum C."/>
            <person name="Ezra D."/>
            <person name="Gonzalez J."/>
            <person name="Henrissat B."/>
            <person name="Kuo A."/>
            <person name="Liang C."/>
            <person name="Lipzen A."/>
            <person name="Lutzoni F."/>
            <person name="Magnuson J."/>
            <person name="Mondo S."/>
            <person name="Nolan M."/>
            <person name="Ohm R."/>
            <person name="Pangilinan J."/>
            <person name="Park H.-J."/>
            <person name="Ramirez L."/>
            <person name="Alfaro M."/>
            <person name="Sun H."/>
            <person name="Tritt A."/>
            <person name="Yoshinaga Y."/>
            <person name="Zwiers L.-H."/>
            <person name="Turgeon B."/>
            <person name="Goodwin S."/>
            <person name="Spatafora J."/>
            <person name="Crous P."/>
            <person name="Grigoriev I."/>
        </authorList>
    </citation>
    <scope>NUCLEOTIDE SEQUENCE</scope>
    <source>
        <strain evidence="1">CBS 473.64</strain>
    </source>
</reference>
<proteinExistence type="predicted"/>
<keyword evidence="2" id="KW-1185">Reference proteome</keyword>
<name>A0A6A6S8N7_9PLEO</name>
<dbReference type="Proteomes" id="UP000799753">
    <property type="component" value="Unassembled WGS sequence"/>
</dbReference>
<dbReference type="AlphaFoldDB" id="A0A6A6S8N7"/>
<evidence type="ECO:0000313" key="1">
    <source>
        <dbReference type="EMBL" id="KAF2642788.1"/>
    </source>
</evidence>
<accession>A0A6A6S8N7</accession>
<protein>
    <submittedName>
        <fullName evidence="1">Uncharacterized protein</fullName>
    </submittedName>
</protein>